<evidence type="ECO:0000313" key="2">
    <source>
        <dbReference type="EMBL" id="VYU05079.1"/>
    </source>
</evidence>
<sequence>MIVMDLAKYYHKFAEETFPNAIRIADRFHVNRYALDALKDVRSRLSLGLSSQNRVSLKCNKNLLSKRNDQLDEKESLILKKLLDLASELEKVYRWKEDLI</sequence>
<name>A0A6N3BR58_CLOBU</name>
<dbReference type="InterPro" id="IPR002560">
    <property type="entry name" value="Transposase_DDE"/>
</dbReference>
<feature type="domain" description="Transposase IS204/IS1001/IS1096/IS1165 DDE" evidence="1">
    <location>
        <begin position="2"/>
        <end position="99"/>
    </location>
</feature>
<protein>
    <submittedName>
        <fullName evidence="2">Transposase</fullName>
    </submittedName>
</protein>
<accession>A0A6N3BR58</accession>
<reference evidence="2" key="1">
    <citation type="submission" date="2019-11" db="EMBL/GenBank/DDBJ databases">
        <authorList>
            <person name="Feng L."/>
        </authorList>
    </citation>
    <scope>NUCLEOTIDE SEQUENCE</scope>
    <source>
        <strain evidence="2">CButyricumLFYP62</strain>
    </source>
</reference>
<dbReference type="EMBL" id="CACRTU010000013">
    <property type="protein sequence ID" value="VYU05079.1"/>
    <property type="molecule type" value="Genomic_DNA"/>
</dbReference>
<dbReference type="Pfam" id="PF01610">
    <property type="entry name" value="DDE_Tnp_ISL3"/>
    <property type="match status" value="1"/>
</dbReference>
<dbReference type="AlphaFoldDB" id="A0A6N3BR58"/>
<evidence type="ECO:0000259" key="1">
    <source>
        <dbReference type="Pfam" id="PF01610"/>
    </source>
</evidence>
<gene>
    <name evidence="2" type="ORF">CBLFYP62_01329</name>
</gene>
<organism evidence="2">
    <name type="scientific">Clostridium butyricum</name>
    <dbReference type="NCBI Taxonomy" id="1492"/>
    <lineage>
        <taxon>Bacteria</taxon>
        <taxon>Bacillati</taxon>
        <taxon>Bacillota</taxon>
        <taxon>Clostridia</taxon>
        <taxon>Eubacteriales</taxon>
        <taxon>Clostridiaceae</taxon>
        <taxon>Clostridium</taxon>
    </lineage>
</organism>
<proteinExistence type="predicted"/>